<dbReference type="InterPro" id="IPR001929">
    <property type="entry name" value="Germin"/>
</dbReference>
<keyword evidence="5" id="KW-0464">Manganese</keyword>
<dbReference type="PANTHER" id="PTHR31238">
    <property type="entry name" value="GERMIN-LIKE PROTEIN SUBFAMILY 3 MEMBER 3"/>
    <property type="match status" value="1"/>
</dbReference>
<dbReference type="Pfam" id="PF00190">
    <property type="entry name" value="Cupin_1"/>
    <property type="match status" value="1"/>
</dbReference>
<comment type="subcellular location">
    <subcellularLocation>
        <location evidence="1">Secreted</location>
    </subcellularLocation>
</comment>
<dbReference type="CDD" id="cd02241">
    <property type="entry name" value="cupin_OxOx"/>
    <property type="match status" value="1"/>
</dbReference>
<feature type="domain" description="Cupin type-1" evidence="7">
    <location>
        <begin position="81"/>
        <end position="237"/>
    </location>
</feature>
<dbReference type="Proteomes" id="UP000700596">
    <property type="component" value="Unassembled WGS sequence"/>
</dbReference>
<evidence type="ECO:0000313" key="9">
    <source>
        <dbReference type="Proteomes" id="UP000700596"/>
    </source>
</evidence>
<reference evidence="8" key="1">
    <citation type="journal article" date="2021" name="Nat. Commun.">
        <title>Genetic determinants of endophytism in the Arabidopsis root mycobiome.</title>
        <authorList>
            <person name="Mesny F."/>
            <person name="Miyauchi S."/>
            <person name="Thiergart T."/>
            <person name="Pickel B."/>
            <person name="Atanasova L."/>
            <person name="Karlsson M."/>
            <person name="Huettel B."/>
            <person name="Barry K.W."/>
            <person name="Haridas S."/>
            <person name="Chen C."/>
            <person name="Bauer D."/>
            <person name="Andreopoulos W."/>
            <person name="Pangilinan J."/>
            <person name="LaButti K."/>
            <person name="Riley R."/>
            <person name="Lipzen A."/>
            <person name="Clum A."/>
            <person name="Drula E."/>
            <person name="Henrissat B."/>
            <person name="Kohler A."/>
            <person name="Grigoriev I.V."/>
            <person name="Martin F.M."/>
            <person name="Hacquard S."/>
        </authorList>
    </citation>
    <scope>NUCLEOTIDE SEQUENCE</scope>
    <source>
        <strain evidence="8">MPI-CAGE-CH-0243</strain>
    </source>
</reference>
<comment type="similarity">
    <text evidence="2">Belongs to the germin family.</text>
</comment>
<dbReference type="OrthoDB" id="1921208at2759"/>
<evidence type="ECO:0000256" key="4">
    <source>
        <dbReference type="ARBA" id="ARBA00022723"/>
    </source>
</evidence>
<protein>
    <submittedName>
        <fullName evidence="8">RmlC-like cupin domain-containing protein</fullName>
    </submittedName>
</protein>
<dbReference type="EMBL" id="JAGMWT010000006">
    <property type="protein sequence ID" value="KAH7127254.1"/>
    <property type="molecule type" value="Genomic_DNA"/>
</dbReference>
<keyword evidence="6" id="KW-0732">Signal</keyword>
<evidence type="ECO:0000256" key="6">
    <source>
        <dbReference type="SAM" id="SignalP"/>
    </source>
</evidence>
<dbReference type="GO" id="GO:0005576">
    <property type="term" value="C:extracellular region"/>
    <property type="evidence" value="ECO:0007669"/>
    <property type="project" value="UniProtKB-SubCell"/>
</dbReference>
<sequence length="260" mass="27948">MHAILKALVAGIATIRTIQAIPLSQNWTPSSTAQPAATVNVKEQLFRDLLSAPTANKRFQRLLVQGESLVTGEILKELTVFNFNSPQPASGAKGGAYKLANIETFPIVAGLGISMAVGYFEPCGINTPHIHPRATEFFVLMEGSNVKFGYILENGLVKSGQNPEIAGILSKYEGTVFPQGSIHFQFNEACEKATFVAAFDSVDPGTSQVAQNFFNLDAGVVNATLGFPKTIDGSNIKEFRKTIPANLAQDVDNCLAKCRL</sequence>
<gene>
    <name evidence="8" type="ORF">B0J11DRAFT_433257</name>
</gene>
<evidence type="ECO:0000256" key="3">
    <source>
        <dbReference type="ARBA" id="ARBA00022525"/>
    </source>
</evidence>
<dbReference type="InterPro" id="IPR014710">
    <property type="entry name" value="RmlC-like_jellyroll"/>
</dbReference>
<dbReference type="Gene3D" id="2.60.120.10">
    <property type="entry name" value="Jelly Rolls"/>
    <property type="match status" value="1"/>
</dbReference>
<dbReference type="GO" id="GO:0030145">
    <property type="term" value="F:manganese ion binding"/>
    <property type="evidence" value="ECO:0007669"/>
    <property type="project" value="InterPro"/>
</dbReference>
<dbReference type="SUPFAM" id="SSF51182">
    <property type="entry name" value="RmlC-like cupins"/>
    <property type="match status" value="1"/>
</dbReference>
<evidence type="ECO:0000259" key="7">
    <source>
        <dbReference type="SMART" id="SM00835"/>
    </source>
</evidence>
<feature type="chain" id="PRO_5040420654" evidence="6">
    <location>
        <begin position="21"/>
        <end position="260"/>
    </location>
</feature>
<comment type="caution">
    <text evidence="8">The sequence shown here is derived from an EMBL/GenBank/DDBJ whole genome shotgun (WGS) entry which is preliminary data.</text>
</comment>
<evidence type="ECO:0000256" key="5">
    <source>
        <dbReference type="ARBA" id="ARBA00023211"/>
    </source>
</evidence>
<dbReference type="InterPro" id="IPR006045">
    <property type="entry name" value="Cupin_1"/>
</dbReference>
<dbReference type="SMART" id="SM00835">
    <property type="entry name" value="Cupin_1"/>
    <property type="match status" value="1"/>
</dbReference>
<keyword evidence="9" id="KW-1185">Reference proteome</keyword>
<feature type="signal peptide" evidence="6">
    <location>
        <begin position="1"/>
        <end position="20"/>
    </location>
</feature>
<evidence type="ECO:0000256" key="2">
    <source>
        <dbReference type="ARBA" id="ARBA00007456"/>
    </source>
</evidence>
<proteinExistence type="inferred from homology"/>
<dbReference type="InterPro" id="IPR011051">
    <property type="entry name" value="RmlC_Cupin_sf"/>
</dbReference>
<organism evidence="8 9">
    <name type="scientific">Dendryphion nanum</name>
    <dbReference type="NCBI Taxonomy" id="256645"/>
    <lineage>
        <taxon>Eukaryota</taxon>
        <taxon>Fungi</taxon>
        <taxon>Dikarya</taxon>
        <taxon>Ascomycota</taxon>
        <taxon>Pezizomycotina</taxon>
        <taxon>Dothideomycetes</taxon>
        <taxon>Pleosporomycetidae</taxon>
        <taxon>Pleosporales</taxon>
        <taxon>Torulaceae</taxon>
        <taxon>Dendryphion</taxon>
    </lineage>
</organism>
<dbReference type="AlphaFoldDB" id="A0A9P9DW03"/>
<accession>A0A9P9DW03</accession>
<keyword evidence="4" id="KW-0479">Metal-binding</keyword>
<evidence type="ECO:0000313" key="8">
    <source>
        <dbReference type="EMBL" id="KAH7127254.1"/>
    </source>
</evidence>
<name>A0A9P9DW03_9PLEO</name>
<keyword evidence="3" id="KW-0964">Secreted</keyword>
<evidence type="ECO:0000256" key="1">
    <source>
        <dbReference type="ARBA" id="ARBA00004613"/>
    </source>
</evidence>